<reference evidence="2 3" key="1">
    <citation type="submission" date="2016-04" db="EMBL/GenBank/DDBJ databases">
        <title>Multiple horizontal gene transfer events from other fungi enriched the ability of the initially mycotrophic fungus Trichoderma (Ascomycota) to feed on dead plant biomass.</title>
        <authorList>
            <person name="Atanasova L."/>
            <person name="Chenthamara K."/>
            <person name="Zhang J."/>
            <person name="Grujic M."/>
            <person name="Henrissat B."/>
            <person name="Kuo A."/>
            <person name="Aertz A."/>
            <person name="Salamov A."/>
            <person name="Lipzen A."/>
            <person name="Labutti K."/>
            <person name="Barry K."/>
            <person name="Miao Y."/>
            <person name="Rahimi M.J."/>
            <person name="Shen Q."/>
            <person name="Grigoriev I.V."/>
            <person name="Kubicek C.P."/>
            <person name="Druzhinina I.S."/>
        </authorList>
    </citation>
    <scope>NUCLEOTIDE SEQUENCE [LARGE SCALE GENOMIC DNA]</scope>
    <source>
        <strain evidence="2 3">NJAU 4742</strain>
    </source>
</reference>
<feature type="domain" description="Heterokaryon incompatibility" evidence="1">
    <location>
        <begin position="46"/>
        <end position="244"/>
    </location>
</feature>
<name>A0A1T3CM14_9HYPO</name>
<sequence>MEMQVLYPRLPLRDGDIRLLTILPDEWAADIHCKISVVSLSDTPEYVALSYIWGGTFQDGTLYINGHEKRIGRSLETALRYYRRAGWSMPLWADAVCINQADVAERSSQVSIMDRIYSSAATVLVVLGAGIDLAANDYFAKVKELHNFRFRVYGHKYFDAVSPPAWDESNSARSLDDDKKSSILFSFLERAVNFRINDHLSTVPQWGGTSEGSEESQYPWQTLIQTFDEFTRELWWDRVWTLQESVVGSSPIFIYRTTAVPWAMIKEAALTMRAHITDCCGSYLANDAPPRYASAVKLLLDHVDNIEKTRQIYAKLRHGIKTDQLVLTSLFPKKDFEGSVAVEITGNLDSYLLYRYLCMHNRRDATDARDKVYALLSLIKLGNNPSFIYPDYGKGLEDVYITTARMLIQESGSLDILSAAGRLRNDNFPSWVPDWSIRNEFNEDETQINALLMYDATLGAKASVKFPENNNALLEVEGIILDDVAVLGDAVSEGSTDEEMWQIIFHWMQLVYVHSPNTRWVDFCRTVCTDLSIWPGDQVFRRMGPLTKEMIRSLMPWRDPISGRFTRDVPPEDLIQSSVEQMKTWFSVWHTLMGWQAQRGMRPAAPSPTLTDSLKITTSLKRFVVSSKGYIGLVPFNSEKGHQIVFFKGCRFPCVARLVPGSDTKMKRLKVVGPCYIDGFMDGQIVTDAIKHENDDDGNWDMMIVC</sequence>
<evidence type="ECO:0000259" key="1">
    <source>
        <dbReference type="Pfam" id="PF06985"/>
    </source>
</evidence>
<dbReference type="OrthoDB" id="3557394at2759"/>
<evidence type="ECO:0000313" key="3">
    <source>
        <dbReference type="Proteomes" id="UP000191004"/>
    </source>
</evidence>
<organism evidence="2 3">
    <name type="scientific">Trichoderma guizhouense</name>
    <dbReference type="NCBI Taxonomy" id="1491466"/>
    <lineage>
        <taxon>Eukaryota</taxon>
        <taxon>Fungi</taxon>
        <taxon>Dikarya</taxon>
        <taxon>Ascomycota</taxon>
        <taxon>Pezizomycotina</taxon>
        <taxon>Sordariomycetes</taxon>
        <taxon>Hypocreomycetidae</taxon>
        <taxon>Hypocreales</taxon>
        <taxon>Hypocreaceae</taxon>
        <taxon>Trichoderma</taxon>
    </lineage>
</organism>
<dbReference type="InterPro" id="IPR010730">
    <property type="entry name" value="HET"/>
</dbReference>
<dbReference type="AlphaFoldDB" id="A0A1T3CM14"/>
<protein>
    <recommendedName>
        <fullName evidence="1">Heterokaryon incompatibility domain-containing protein</fullName>
    </recommendedName>
</protein>
<comment type="caution">
    <text evidence="2">The sequence shown here is derived from an EMBL/GenBank/DDBJ whole genome shotgun (WGS) entry which is preliminary data.</text>
</comment>
<dbReference type="PANTHER" id="PTHR24148:SF64">
    <property type="entry name" value="HETEROKARYON INCOMPATIBILITY DOMAIN-CONTAINING PROTEIN"/>
    <property type="match status" value="1"/>
</dbReference>
<keyword evidence="3" id="KW-1185">Reference proteome</keyword>
<dbReference type="Proteomes" id="UP000191004">
    <property type="component" value="Unassembled WGS sequence"/>
</dbReference>
<proteinExistence type="predicted"/>
<dbReference type="InterPro" id="IPR052895">
    <property type="entry name" value="HetReg/Transcr_Mod"/>
</dbReference>
<dbReference type="Pfam" id="PF06985">
    <property type="entry name" value="HET"/>
    <property type="match status" value="1"/>
</dbReference>
<accession>A0A1T3CM14</accession>
<evidence type="ECO:0000313" key="2">
    <source>
        <dbReference type="EMBL" id="OPB42126.1"/>
    </source>
</evidence>
<dbReference type="Pfam" id="PF26639">
    <property type="entry name" value="Het-6_barrel"/>
    <property type="match status" value="1"/>
</dbReference>
<dbReference type="EMBL" id="LVVK01000013">
    <property type="protein sequence ID" value="OPB42126.1"/>
    <property type="molecule type" value="Genomic_DNA"/>
</dbReference>
<dbReference type="PANTHER" id="PTHR24148">
    <property type="entry name" value="ANKYRIN REPEAT DOMAIN-CONTAINING PROTEIN 39 HOMOLOG-RELATED"/>
    <property type="match status" value="1"/>
</dbReference>
<gene>
    <name evidence="2" type="ORF">A0O28_0032430</name>
</gene>